<feature type="transmembrane region" description="Helical" evidence="1">
    <location>
        <begin position="88"/>
        <end position="111"/>
    </location>
</feature>
<feature type="transmembrane region" description="Helical" evidence="1">
    <location>
        <begin position="215"/>
        <end position="240"/>
    </location>
</feature>
<dbReference type="Proteomes" id="UP000178636">
    <property type="component" value="Unassembled WGS sequence"/>
</dbReference>
<keyword evidence="1" id="KW-0812">Transmembrane</keyword>
<comment type="caution">
    <text evidence="2">The sequence shown here is derived from an EMBL/GenBank/DDBJ whole genome shotgun (WGS) entry which is preliminary data.</text>
</comment>
<protein>
    <submittedName>
        <fullName evidence="2">Uncharacterized protein</fullName>
    </submittedName>
</protein>
<keyword evidence="1" id="KW-0472">Membrane</keyword>
<evidence type="ECO:0000313" key="3">
    <source>
        <dbReference type="Proteomes" id="UP000178636"/>
    </source>
</evidence>
<sequence length="256" mass="28298">MKKTARNEMGTPNNAQKWFIGLLALALLAITTLLLIDNIDKPVGRAIIGMAGGLIIFWILLGGSLMYRFREEVRGLILGVPGGWKTKFVLFATLLALIEEAVTVTMTNLAPAFGVKTGEAYITASTNYFDVVMFHSVIVFVPLFAATAYLLKRYQFSPFAIFIFFGIIGTVAEALYAGNPGMLAMFPQWVFVYGLMVYLPAYSIPSERGARPVRWWHYIIAIPYVFILALPFVALIALVITGVLDHPNIHFGSIPL</sequence>
<proteinExistence type="predicted"/>
<keyword evidence="1" id="KW-1133">Transmembrane helix</keyword>
<feature type="transmembrane region" description="Helical" evidence="1">
    <location>
        <begin position="183"/>
        <end position="203"/>
    </location>
</feature>
<feature type="transmembrane region" description="Helical" evidence="1">
    <location>
        <begin position="158"/>
        <end position="177"/>
    </location>
</feature>
<dbReference type="AlphaFoldDB" id="A0A1G2DBV8"/>
<reference evidence="2 3" key="1">
    <citation type="journal article" date="2016" name="Nat. Commun.">
        <title>Thousands of microbial genomes shed light on interconnected biogeochemical processes in an aquifer system.</title>
        <authorList>
            <person name="Anantharaman K."/>
            <person name="Brown C.T."/>
            <person name="Hug L.A."/>
            <person name="Sharon I."/>
            <person name="Castelle C.J."/>
            <person name="Probst A.J."/>
            <person name="Thomas B.C."/>
            <person name="Singh A."/>
            <person name="Wilkins M.J."/>
            <person name="Karaoz U."/>
            <person name="Brodie E.L."/>
            <person name="Williams K.H."/>
            <person name="Hubbard S.S."/>
            <person name="Banfield J.F."/>
        </authorList>
    </citation>
    <scope>NUCLEOTIDE SEQUENCE [LARGE SCALE GENOMIC DNA]</scope>
</reference>
<evidence type="ECO:0000256" key="1">
    <source>
        <dbReference type="SAM" id="Phobius"/>
    </source>
</evidence>
<accession>A0A1G2DBV8</accession>
<name>A0A1G2DBV8_9BACT</name>
<feature type="transmembrane region" description="Helical" evidence="1">
    <location>
        <begin position="45"/>
        <end position="67"/>
    </location>
</feature>
<evidence type="ECO:0000313" key="2">
    <source>
        <dbReference type="EMBL" id="OGZ10952.1"/>
    </source>
</evidence>
<dbReference type="EMBL" id="MHLO01000043">
    <property type="protein sequence ID" value="OGZ10952.1"/>
    <property type="molecule type" value="Genomic_DNA"/>
</dbReference>
<gene>
    <name evidence="2" type="ORF">A3C93_02825</name>
</gene>
<organism evidence="2 3">
    <name type="scientific">Candidatus Lloydbacteria bacterium RIFCSPHIGHO2_02_FULL_54_17</name>
    <dbReference type="NCBI Taxonomy" id="1798664"/>
    <lineage>
        <taxon>Bacteria</taxon>
        <taxon>Candidatus Lloydiibacteriota</taxon>
    </lineage>
</organism>
<feature type="transmembrane region" description="Helical" evidence="1">
    <location>
        <begin position="131"/>
        <end position="151"/>
    </location>
</feature>